<keyword evidence="2" id="KW-1185">Reference proteome</keyword>
<protein>
    <submittedName>
        <fullName evidence="1">Ribbon-helix-helix protein, CopG family</fullName>
    </submittedName>
</protein>
<organism evidence="1 2">
    <name type="scientific">Streptomyces armeniacus</name>
    <dbReference type="NCBI Taxonomy" id="83291"/>
    <lineage>
        <taxon>Bacteria</taxon>
        <taxon>Bacillati</taxon>
        <taxon>Actinomycetota</taxon>
        <taxon>Actinomycetes</taxon>
        <taxon>Kitasatosporales</taxon>
        <taxon>Streptomycetaceae</taxon>
        <taxon>Streptomyces</taxon>
    </lineage>
</organism>
<gene>
    <name evidence="1" type="ORF">DVA86_06115</name>
</gene>
<sequence>MYDIAYYDGCMTPKTISFRPDPATRRELDALAEMRDITASDAIRQAIHEVYVAEQYRRAAAEVAEWREDPEYQAEVAAVAEEMSELRAW</sequence>
<proteinExistence type="predicted"/>
<name>A0A345XKX5_9ACTN</name>
<dbReference type="AlphaFoldDB" id="A0A345XKX5"/>
<evidence type="ECO:0000313" key="2">
    <source>
        <dbReference type="Proteomes" id="UP000254425"/>
    </source>
</evidence>
<evidence type="ECO:0000313" key="1">
    <source>
        <dbReference type="EMBL" id="AXK32291.1"/>
    </source>
</evidence>
<dbReference type="KEGG" id="sarm:DVA86_06115"/>
<dbReference type="EMBL" id="CP031320">
    <property type="protein sequence ID" value="AXK32291.1"/>
    <property type="molecule type" value="Genomic_DNA"/>
</dbReference>
<accession>A0A345XKX5</accession>
<dbReference type="Proteomes" id="UP000254425">
    <property type="component" value="Chromosome"/>
</dbReference>
<dbReference type="GO" id="GO:0006355">
    <property type="term" value="P:regulation of DNA-templated transcription"/>
    <property type="evidence" value="ECO:0007669"/>
    <property type="project" value="InterPro"/>
</dbReference>
<reference evidence="1 2" key="1">
    <citation type="submission" date="2018-07" db="EMBL/GenBank/DDBJ databases">
        <title>Draft genome of the type strain Streptomyces armeniacus ATCC 15676.</title>
        <authorList>
            <person name="Labana P."/>
            <person name="Gosse J.T."/>
            <person name="Boddy C.N."/>
        </authorList>
    </citation>
    <scope>NUCLEOTIDE SEQUENCE [LARGE SCALE GENOMIC DNA]</scope>
    <source>
        <strain evidence="1 2">ATCC 15676</strain>
    </source>
</reference>